<dbReference type="EC" id="2.1.1.-" evidence="3"/>
<gene>
    <name evidence="3" type="ORF">ACFFTR_25895</name>
</gene>
<reference evidence="3 4" key="1">
    <citation type="submission" date="2024-09" db="EMBL/GenBank/DDBJ databases">
        <authorList>
            <person name="Sun Q."/>
            <person name="Mori K."/>
        </authorList>
    </citation>
    <scope>NUCLEOTIDE SEQUENCE [LARGE SCALE GENOMIC DNA]</scope>
    <source>
        <strain evidence="3 4">JCM 3307</strain>
    </source>
</reference>
<dbReference type="InterPro" id="IPR029063">
    <property type="entry name" value="SAM-dependent_MTases_sf"/>
</dbReference>
<dbReference type="Gene3D" id="3.40.50.150">
    <property type="entry name" value="Vaccinia Virus protein VP39"/>
    <property type="match status" value="2"/>
</dbReference>
<keyword evidence="4" id="KW-1185">Reference proteome</keyword>
<evidence type="ECO:0000313" key="4">
    <source>
        <dbReference type="Proteomes" id="UP001589608"/>
    </source>
</evidence>
<evidence type="ECO:0000313" key="3">
    <source>
        <dbReference type="EMBL" id="MFB9446534.1"/>
    </source>
</evidence>
<comment type="caution">
    <text evidence="3">The sequence shown here is derived from an EMBL/GenBank/DDBJ whole genome shotgun (WGS) entry which is preliminary data.</text>
</comment>
<proteinExistence type="predicted"/>
<protein>
    <submittedName>
        <fullName evidence="3">SAM-dependent methyltransferase</fullName>
        <ecNumber evidence="3">2.1.1.-</ecNumber>
    </submittedName>
</protein>
<dbReference type="EMBL" id="JBHMCA010000047">
    <property type="protein sequence ID" value="MFB9446534.1"/>
    <property type="molecule type" value="Genomic_DNA"/>
</dbReference>
<evidence type="ECO:0000256" key="1">
    <source>
        <dbReference type="SAM" id="MobiDB-lite"/>
    </source>
</evidence>
<dbReference type="SUPFAM" id="SSF53335">
    <property type="entry name" value="S-adenosyl-L-methionine-dependent methyltransferases"/>
    <property type="match status" value="1"/>
</dbReference>
<dbReference type="InterPro" id="IPR041698">
    <property type="entry name" value="Methyltransf_25"/>
</dbReference>
<dbReference type="CDD" id="cd02440">
    <property type="entry name" value="AdoMet_MTases"/>
    <property type="match status" value="1"/>
</dbReference>
<keyword evidence="3" id="KW-0808">Transferase</keyword>
<name>A0ABV5MCE8_9ACTN</name>
<dbReference type="Proteomes" id="UP001589608">
    <property type="component" value="Unassembled WGS sequence"/>
</dbReference>
<accession>A0ABV5MCE8</accession>
<organism evidence="3 4">
    <name type="scientific">Dactylosporangium vinaceum</name>
    <dbReference type="NCBI Taxonomy" id="53362"/>
    <lineage>
        <taxon>Bacteria</taxon>
        <taxon>Bacillati</taxon>
        <taxon>Actinomycetota</taxon>
        <taxon>Actinomycetes</taxon>
        <taxon>Micromonosporales</taxon>
        <taxon>Micromonosporaceae</taxon>
        <taxon>Dactylosporangium</taxon>
    </lineage>
</organism>
<feature type="domain" description="Methyltransferase" evidence="2">
    <location>
        <begin position="41"/>
        <end position="105"/>
    </location>
</feature>
<dbReference type="RefSeq" id="WP_223092249.1">
    <property type="nucleotide sequence ID" value="NZ_CP061913.1"/>
</dbReference>
<evidence type="ECO:0000259" key="2">
    <source>
        <dbReference type="Pfam" id="PF13649"/>
    </source>
</evidence>
<feature type="region of interest" description="Disordered" evidence="1">
    <location>
        <begin position="99"/>
        <end position="124"/>
    </location>
</feature>
<sequence>MDVLSMHEIAEAGHRILNPFTEDKLMLLGEVCRLHPGQRLLDLASGKGELLCRWADAFGIEGLGVDISTVFVAAARARAVELGVADRVTFALGDAAQAVPPPGGAGDATRPHAAEPGGDPGGAGPRWEYDVVSCIGATWIGGGLAGTVALMRRAVRDDGLLLLGEPYWADDTPDGAYAALDCPREVFATLGGTLERLESAGLELLEMVLADGDSWDRYVASQWWTVSDWLRAHPESPDAPAMREYLRAARRTHLQYQRRYLGWGVFVCRVSGA</sequence>
<keyword evidence="3" id="KW-0489">Methyltransferase</keyword>
<dbReference type="Pfam" id="PF13649">
    <property type="entry name" value="Methyltransf_25"/>
    <property type="match status" value="1"/>
</dbReference>
<dbReference type="GO" id="GO:0032259">
    <property type="term" value="P:methylation"/>
    <property type="evidence" value="ECO:0007669"/>
    <property type="project" value="UniProtKB-KW"/>
</dbReference>
<dbReference type="GO" id="GO:0008168">
    <property type="term" value="F:methyltransferase activity"/>
    <property type="evidence" value="ECO:0007669"/>
    <property type="project" value="UniProtKB-KW"/>
</dbReference>